<sequence>MPSVGIVRTWNVEAGWGVIDSADTPGGCWIHISTPSTVQHRGLDAGRSVYFEWERLPGTGIQDGYHYVATDAWYVGDEPFRRPKKAHPPGAYRTSLTITYDDGTVVTDDDTST</sequence>
<evidence type="ECO:0000313" key="1">
    <source>
        <dbReference type="EMBL" id="MBB3036930.1"/>
    </source>
</evidence>
<dbReference type="Proteomes" id="UP000567922">
    <property type="component" value="Unassembled WGS sequence"/>
</dbReference>
<accession>A0A839RKE4</accession>
<reference evidence="1 2" key="1">
    <citation type="submission" date="2020-08" db="EMBL/GenBank/DDBJ databases">
        <title>Sequencing the genomes of 1000 actinobacteria strains.</title>
        <authorList>
            <person name="Klenk H.-P."/>
        </authorList>
    </citation>
    <scope>NUCLEOTIDE SEQUENCE [LARGE SCALE GENOMIC DNA]</scope>
    <source>
        <strain evidence="1 2">DSM 45258</strain>
    </source>
</reference>
<protein>
    <submittedName>
        <fullName evidence="1">CspA family cold shock protein</fullName>
    </submittedName>
</protein>
<dbReference type="SUPFAM" id="SSF50249">
    <property type="entry name" value="Nucleic acid-binding proteins"/>
    <property type="match status" value="1"/>
</dbReference>
<keyword evidence="2" id="KW-1185">Reference proteome</keyword>
<dbReference type="AlphaFoldDB" id="A0A839RKE4"/>
<name>A0A839RKE4_9ACTN</name>
<gene>
    <name evidence="1" type="ORF">FHU29_001364</name>
</gene>
<dbReference type="EMBL" id="JACHWS010000001">
    <property type="protein sequence ID" value="MBB3036930.1"/>
    <property type="molecule type" value="Genomic_DNA"/>
</dbReference>
<organism evidence="1 2">
    <name type="scientific">Hoyosella altamirensis</name>
    <dbReference type="NCBI Taxonomy" id="616997"/>
    <lineage>
        <taxon>Bacteria</taxon>
        <taxon>Bacillati</taxon>
        <taxon>Actinomycetota</taxon>
        <taxon>Actinomycetes</taxon>
        <taxon>Mycobacteriales</taxon>
        <taxon>Hoyosellaceae</taxon>
        <taxon>Hoyosella</taxon>
    </lineage>
</organism>
<dbReference type="Gene3D" id="2.40.50.140">
    <property type="entry name" value="Nucleic acid-binding proteins"/>
    <property type="match status" value="1"/>
</dbReference>
<dbReference type="InterPro" id="IPR012340">
    <property type="entry name" value="NA-bd_OB-fold"/>
</dbReference>
<evidence type="ECO:0000313" key="2">
    <source>
        <dbReference type="Proteomes" id="UP000567922"/>
    </source>
</evidence>
<dbReference type="OrthoDB" id="5195005at2"/>
<proteinExistence type="predicted"/>
<comment type="caution">
    <text evidence="1">The sequence shown here is derived from an EMBL/GenBank/DDBJ whole genome shotgun (WGS) entry which is preliminary data.</text>
</comment>
<dbReference type="RefSeq" id="WP_064442041.1">
    <property type="nucleotide sequence ID" value="NZ_BDDI01000018.1"/>
</dbReference>